<keyword evidence="2" id="KW-1185">Reference proteome</keyword>
<dbReference type="Proteomes" id="UP001499993">
    <property type="component" value="Unassembled WGS sequence"/>
</dbReference>
<name>A0ABP9GAQ1_9ACTN</name>
<dbReference type="EMBL" id="BAABIK010000006">
    <property type="protein sequence ID" value="GAA4935668.1"/>
    <property type="molecule type" value="Genomic_DNA"/>
</dbReference>
<gene>
    <name evidence="1" type="ORF">GCM10023224_15550</name>
</gene>
<sequence length="246" mass="26290">MASPMPFSVLRRSFDTLSRTPGGPLLDLGGISDAPRPAMGPAELADWLPRAATETADEAWRRLITRARSGEAAWAVVTAGLALPGLYGIRRRLGAGLGPDAADLEGEMLSALLDEIRVLDLAPGAVCGRLVYAVRKAAQRFRYRCLRDQPHQGDPHPAVAHGRAVTPGARGPVSVLAEAITKGVLTHLEAELIARTHLEGRQLTAVAHELGVGYTTARRRRTHARTRLVRALGEDKSVDPVDAFGA</sequence>
<accession>A0ABP9GAQ1</accession>
<comment type="caution">
    <text evidence="1">The sequence shown here is derived from an EMBL/GenBank/DDBJ whole genome shotgun (WGS) entry which is preliminary data.</text>
</comment>
<protein>
    <recommendedName>
        <fullName evidence="3">DNA-directed RNA polymerase specialized sigma subunit, sigma24 family</fullName>
    </recommendedName>
</protein>
<reference evidence="2" key="1">
    <citation type="journal article" date="2019" name="Int. J. Syst. Evol. Microbiol.">
        <title>The Global Catalogue of Microorganisms (GCM) 10K type strain sequencing project: providing services to taxonomists for standard genome sequencing and annotation.</title>
        <authorList>
            <consortium name="The Broad Institute Genomics Platform"/>
            <consortium name="The Broad Institute Genome Sequencing Center for Infectious Disease"/>
            <person name="Wu L."/>
            <person name="Ma J."/>
        </authorList>
    </citation>
    <scope>NUCLEOTIDE SEQUENCE [LARGE SCALE GENOMIC DNA]</scope>
    <source>
        <strain evidence="2">JCM 18123</strain>
    </source>
</reference>
<evidence type="ECO:0008006" key="3">
    <source>
        <dbReference type="Google" id="ProtNLM"/>
    </source>
</evidence>
<proteinExistence type="predicted"/>
<evidence type="ECO:0000313" key="2">
    <source>
        <dbReference type="Proteomes" id="UP001499993"/>
    </source>
</evidence>
<organism evidence="1 2">
    <name type="scientific">Streptomonospora halophila</name>
    <dbReference type="NCBI Taxonomy" id="427369"/>
    <lineage>
        <taxon>Bacteria</taxon>
        <taxon>Bacillati</taxon>
        <taxon>Actinomycetota</taxon>
        <taxon>Actinomycetes</taxon>
        <taxon>Streptosporangiales</taxon>
        <taxon>Nocardiopsidaceae</taxon>
        <taxon>Streptomonospora</taxon>
    </lineage>
</organism>
<evidence type="ECO:0000313" key="1">
    <source>
        <dbReference type="EMBL" id="GAA4935668.1"/>
    </source>
</evidence>